<protein>
    <submittedName>
        <fullName evidence="2">Uncharacterized protein</fullName>
    </submittedName>
</protein>
<feature type="compositionally biased region" description="Low complexity" evidence="1">
    <location>
        <begin position="50"/>
        <end position="62"/>
    </location>
</feature>
<feature type="region of interest" description="Disordered" evidence="1">
    <location>
        <begin position="38"/>
        <end position="68"/>
    </location>
</feature>
<evidence type="ECO:0000313" key="2">
    <source>
        <dbReference type="EMBL" id="CEK99644.1"/>
    </source>
</evidence>
<dbReference type="AlphaFoldDB" id="A0A0B7C2F6"/>
<evidence type="ECO:0000256" key="1">
    <source>
        <dbReference type="SAM" id="MobiDB-lite"/>
    </source>
</evidence>
<feature type="non-terminal residue" evidence="2">
    <location>
        <position position="1"/>
    </location>
</feature>
<reference evidence="2" key="1">
    <citation type="submission" date="2014-12" db="EMBL/GenBank/DDBJ databases">
        <title>Insight into the proteome of Arion vulgaris.</title>
        <authorList>
            <person name="Aradska J."/>
            <person name="Bulat T."/>
            <person name="Smidak R."/>
            <person name="Sarate P."/>
            <person name="Gangsoo J."/>
            <person name="Sialana F."/>
            <person name="Bilban M."/>
            <person name="Lubec G."/>
        </authorList>
    </citation>
    <scope>NUCLEOTIDE SEQUENCE</scope>
    <source>
        <tissue evidence="2">Skin</tissue>
    </source>
</reference>
<name>A0A0B7C2F6_9EUPU</name>
<dbReference type="EMBL" id="HACG01052773">
    <property type="protein sequence ID" value="CEK99644.1"/>
    <property type="molecule type" value="Transcribed_RNA"/>
</dbReference>
<sequence>AVKFGRMSKKQREKVEDEANMVKASRLNGLNQAQFGSYQANGYSFPPPQQQQQQQQLVQQQQEFISES</sequence>
<feature type="non-terminal residue" evidence="2">
    <location>
        <position position="68"/>
    </location>
</feature>
<organism evidence="2">
    <name type="scientific">Arion vulgaris</name>
    <dbReference type="NCBI Taxonomy" id="1028688"/>
    <lineage>
        <taxon>Eukaryota</taxon>
        <taxon>Metazoa</taxon>
        <taxon>Spiralia</taxon>
        <taxon>Lophotrochozoa</taxon>
        <taxon>Mollusca</taxon>
        <taxon>Gastropoda</taxon>
        <taxon>Heterobranchia</taxon>
        <taxon>Euthyneura</taxon>
        <taxon>Panpulmonata</taxon>
        <taxon>Eupulmonata</taxon>
        <taxon>Stylommatophora</taxon>
        <taxon>Helicina</taxon>
        <taxon>Arionoidea</taxon>
        <taxon>Arionidae</taxon>
        <taxon>Arion</taxon>
    </lineage>
</organism>
<accession>A0A0B7C2F6</accession>
<proteinExistence type="predicted"/>
<gene>
    <name evidence="2" type="primary">ORF221782</name>
</gene>